<comment type="caution">
    <text evidence="1">The sequence shown here is derived from an EMBL/GenBank/DDBJ whole genome shotgun (WGS) entry which is preliminary data.</text>
</comment>
<dbReference type="Proteomes" id="UP001163046">
    <property type="component" value="Unassembled WGS sequence"/>
</dbReference>
<dbReference type="OrthoDB" id="5948429at2759"/>
<dbReference type="EMBL" id="MU827309">
    <property type="protein sequence ID" value="KAJ7360413.1"/>
    <property type="molecule type" value="Genomic_DNA"/>
</dbReference>
<evidence type="ECO:0000313" key="2">
    <source>
        <dbReference type="Proteomes" id="UP001163046"/>
    </source>
</evidence>
<dbReference type="InterPro" id="IPR029044">
    <property type="entry name" value="Nucleotide-diphossugar_trans"/>
</dbReference>
<proteinExistence type="predicted"/>
<gene>
    <name evidence="1" type="ORF">OS493_015511</name>
</gene>
<name>A0A9X0CK61_9CNID</name>
<accession>A0A9X0CK61</accession>
<organism evidence="1 2">
    <name type="scientific">Desmophyllum pertusum</name>
    <dbReference type="NCBI Taxonomy" id="174260"/>
    <lineage>
        <taxon>Eukaryota</taxon>
        <taxon>Metazoa</taxon>
        <taxon>Cnidaria</taxon>
        <taxon>Anthozoa</taxon>
        <taxon>Hexacorallia</taxon>
        <taxon>Scleractinia</taxon>
        <taxon>Caryophylliina</taxon>
        <taxon>Caryophylliidae</taxon>
        <taxon>Desmophyllum</taxon>
    </lineage>
</organism>
<sequence>MAASVVIVGVVIYVKEIITFIQGIDRFSKFYDYNLERHGSPRMKQPFIYLTQTEKCLPPNLATSSQIGDPETCNCDAIVLSWRAKCGEYNHSHVSYLFDPNAGWISGRNLLFFAAMERRPGYHYYIFLDDDAVLKYNEFTPVDMTKLSPWRVVEKWLLDYEPAVGVLHYNFHHGASVVLNRRQDLCGINDTSLVLPTVYFDSVFNAFHHKAVEHILPYPTQYEHLSWYGINIHVVATVEVKFPGQTLLYAAVTAGNPKHRGYERTTRYLTNMSREFIEEIRQQAPPELRNHVLFKELHKSPRGYLEHSHTFCLNVTRQQPIIPYRYLLREG</sequence>
<protein>
    <submittedName>
        <fullName evidence="1">Uncharacterized protein</fullName>
    </submittedName>
</protein>
<evidence type="ECO:0000313" key="1">
    <source>
        <dbReference type="EMBL" id="KAJ7360413.1"/>
    </source>
</evidence>
<keyword evidence="2" id="KW-1185">Reference proteome</keyword>
<dbReference type="SUPFAM" id="SSF53448">
    <property type="entry name" value="Nucleotide-diphospho-sugar transferases"/>
    <property type="match status" value="1"/>
</dbReference>
<reference evidence="1" key="1">
    <citation type="submission" date="2023-01" db="EMBL/GenBank/DDBJ databases">
        <title>Genome assembly of the deep-sea coral Lophelia pertusa.</title>
        <authorList>
            <person name="Herrera S."/>
            <person name="Cordes E."/>
        </authorList>
    </citation>
    <scope>NUCLEOTIDE SEQUENCE</scope>
    <source>
        <strain evidence="1">USNM1676648</strain>
        <tissue evidence="1">Polyp</tissue>
    </source>
</reference>
<dbReference type="AlphaFoldDB" id="A0A9X0CK61"/>